<evidence type="ECO:0000313" key="2">
    <source>
        <dbReference type="Proteomes" id="UP000789920"/>
    </source>
</evidence>
<sequence length="49" mass="5314">DADLPRVCCGCGCSDNIRNARREGWLALPTSTTHYGKSIMCTSYRSSGC</sequence>
<feature type="non-terminal residue" evidence="1">
    <location>
        <position position="49"/>
    </location>
</feature>
<dbReference type="Proteomes" id="UP000789920">
    <property type="component" value="Unassembled WGS sequence"/>
</dbReference>
<name>A0ACA9SDX0_9GLOM</name>
<reference evidence="1" key="1">
    <citation type="submission" date="2021-06" db="EMBL/GenBank/DDBJ databases">
        <authorList>
            <person name="Kallberg Y."/>
            <person name="Tangrot J."/>
            <person name="Rosling A."/>
        </authorList>
    </citation>
    <scope>NUCLEOTIDE SEQUENCE</scope>
    <source>
        <strain evidence="1">MA461A</strain>
    </source>
</reference>
<organism evidence="1 2">
    <name type="scientific">Racocetra persica</name>
    <dbReference type="NCBI Taxonomy" id="160502"/>
    <lineage>
        <taxon>Eukaryota</taxon>
        <taxon>Fungi</taxon>
        <taxon>Fungi incertae sedis</taxon>
        <taxon>Mucoromycota</taxon>
        <taxon>Glomeromycotina</taxon>
        <taxon>Glomeromycetes</taxon>
        <taxon>Diversisporales</taxon>
        <taxon>Gigasporaceae</taxon>
        <taxon>Racocetra</taxon>
    </lineage>
</organism>
<protein>
    <submittedName>
        <fullName evidence="1">14209_t:CDS:1</fullName>
    </submittedName>
</protein>
<proteinExistence type="predicted"/>
<gene>
    <name evidence="1" type="ORF">RPERSI_LOCUS29933</name>
</gene>
<feature type="non-terminal residue" evidence="1">
    <location>
        <position position="1"/>
    </location>
</feature>
<accession>A0ACA9SDX0</accession>
<comment type="caution">
    <text evidence="1">The sequence shown here is derived from an EMBL/GenBank/DDBJ whole genome shotgun (WGS) entry which is preliminary data.</text>
</comment>
<keyword evidence="2" id="KW-1185">Reference proteome</keyword>
<dbReference type="EMBL" id="CAJVQC010114737">
    <property type="protein sequence ID" value="CAG8836448.1"/>
    <property type="molecule type" value="Genomic_DNA"/>
</dbReference>
<evidence type="ECO:0000313" key="1">
    <source>
        <dbReference type="EMBL" id="CAG8836448.1"/>
    </source>
</evidence>